<dbReference type="GO" id="GO:2001070">
    <property type="term" value="F:starch binding"/>
    <property type="evidence" value="ECO:0007669"/>
    <property type="project" value="InterPro"/>
</dbReference>
<protein>
    <recommendedName>
        <fullName evidence="3">Fimbrillin family protein</fullName>
    </recommendedName>
</protein>
<dbReference type="PROSITE" id="PS51257">
    <property type="entry name" value="PROKAR_LIPOPROTEIN"/>
    <property type="match status" value="1"/>
</dbReference>
<dbReference type="Gene3D" id="2.60.40.2620">
    <property type="entry name" value="Fimbrillin-like"/>
    <property type="match status" value="1"/>
</dbReference>
<gene>
    <name evidence="1" type="ORF">B5F24_04125</name>
</gene>
<organism evidence="1 2">
    <name type="scientific">Bacteroides clarus</name>
    <dbReference type="NCBI Taxonomy" id="626929"/>
    <lineage>
        <taxon>Bacteria</taxon>
        <taxon>Pseudomonadati</taxon>
        <taxon>Bacteroidota</taxon>
        <taxon>Bacteroidia</taxon>
        <taxon>Bacteroidales</taxon>
        <taxon>Bacteroidaceae</taxon>
        <taxon>Bacteroides</taxon>
    </lineage>
</organism>
<dbReference type="InterPro" id="IPR042278">
    <property type="entry name" value="Mfa-like_1_N"/>
</dbReference>
<dbReference type="Gene3D" id="2.60.40.2630">
    <property type="match status" value="1"/>
</dbReference>
<sequence>MKKNTCFVMLAALMMAGCSNEIDEQVMDSRRVPLQINGDINMLMTRAADDHWDEKDAIGVYMVSAENSIVGDVSNYRYVVIDKNNGNFSPDGETNTAYFPESDDVVNVVAYYPQGNVVENKLSLDLANQDEQPRIDLMSAKAEGASKSTPIINLGFKHRLTKLFFEIEGDVNTDGIYAAIGNQYTDIQYDILNDKLLIADGSEKKDIVMKYWNLSNYRFTEAIVLPNEENNSAEDRKLTFQLNEKIFNATISNSTTFEAGKKYTYKVKFETTPSGNINVSITGVSIKNWDDGDISDDNIIVPGTLKFDRLYLASGFTDWGRPYEMMKSADGKTFTWTGNVKDDNQEMKFALLQQSIIGDVQLMPNMNGTTNKEVELNVEMNAYPVIYYDNESIKRDNKWVIKEKGTYTVTVNVETMKVEVKKLDVVYLVGSVLSVEEGENQNNGYDLKRAPYFTKIDNDKYELIINLHEGDFKILSKIEYTNTNDDYYAPEANTPFVTGSNMNVDCRQADDRDYKWQVTEAQTGTYKLTLNTSELENVTLTAEKL</sequence>
<dbReference type="AlphaFoldDB" id="A0A1Y4JU57"/>
<name>A0A1Y4JU57_9BACE</name>
<reference evidence="2" key="1">
    <citation type="submission" date="2017-04" db="EMBL/GenBank/DDBJ databases">
        <title>Function of individual gut microbiota members based on whole genome sequencing of pure cultures obtained from chicken caecum.</title>
        <authorList>
            <person name="Medvecky M."/>
            <person name="Cejkova D."/>
            <person name="Polansky O."/>
            <person name="Karasova D."/>
            <person name="Kubasova T."/>
            <person name="Cizek A."/>
            <person name="Rychlik I."/>
        </authorList>
    </citation>
    <scope>NUCLEOTIDE SEQUENCE [LARGE SCALE GENOMIC DNA]</scope>
    <source>
        <strain evidence="2">An189</strain>
    </source>
</reference>
<dbReference type="InterPro" id="IPR025049">
    <property type="entry name" value="Mfa-like_1"/>
</dbReference>
<comment type="caution">
    <text evidence="1">The sequence shown here is derived from an EMBL/GenBank/DDBJ whole genome shotgun (WGS) entry which is preliminary data.</text>
</comment>
<accession>A0A1Y4JU57</accession>
<evidence type="ECO:0000313" key="1">
    <source>
        <dbReference type="EMBL" id="OUP36033.1"/>
    </source>
</evidence>
<dbReference type="RefSeq" id="WP_087412218.1">
    <property type="nucleotide sequence ID" value="NZ_CALIXP010000039.1"/>
</dbReference>
<dbReference type="Pfam" id="PF13149">
    <property type="entry name" value="Mfa_like_1"/>
    <property type="match status" value="1"/>
</dbReference>
<dbReference type="CDD" id="cd13121">
    <property type="entry name" value="BF2867_like_C"/>
    <property type="match status" value="1"/>
</dbReference>
<dbReference type="CDD" id="cd13120">
    <property type="entry name" value="BF2867_like_N"/>
    <property type="match status" value="1"/>
</dbReference>
<evidence type="ECO:0000313" key="2">
    <source>
        <dbReference type="Proteomes" id="UP000196587"/>
    </source>
</evidence>
<evidence type="ECO:0008006" key="3">
    <source>
        <dbReference type="Google" id="ProtNLM"/>
    </source>
</evidence>
<dbReference type="EMBL" id="NFKE01000002">
    <property type="protein sequence ID" value="OUP36033.1"/>
    <property type="molecule type" value="Genomic_DNA"/>
</dbReference>
<proteinExistence type="predicted"/>
<dbReference type="Proteomes" id="UP000196587">
    <property type="component" value="Unassembled WGS sequence"/>
</dbReference>
<dbReference type="GO" id="GO:0019867">
    <property type="term" value="C:outer membrane"/>
    <property type="evidence" value="ECO:0007669"/>
    <property type="project" value="InterPro"/>
</dbReference>
<dbReference type="Gene3D" id="2.60.40.3620">
    <property type="match status" value="1"/>
</dbReference>